<organism evidence="2 3">
    <name type="scientific">Streptosporangium canum</name>
    <dbReference type="NCBI Taxonomy" id="324952"/>
    <lineage>
        <taxon>Bacteria</taxon>
        <taxon>Bacillati</taxon>
        <taxon>Actinomycetota</taxon>
        <taxon>Actinomycetes</taxon>
        <taxon>Streptosporangiales</taxon>
        <taxon>Streptosporangiaceae</taxon>
        <taxon>Streptosporangium</taxon>
    </lineage>
</organism>
<dbReference type="InterPro" id="IPR038332">
    <property type="entry name" value="PPE_sf"/>
</dbReference>
<dbReference type="Gene3D" id="1.20.1260.20">
    <property type="entry name" value="PPE superfamily"/>
    <property type="match status" value="1"/>
</dbReference>
<accession>A0A1I4DWW8</accession>
<sequence length="363" mass="39977">MAPEPEPQQWREWDDGPELSRSWPSPHADIDVDTAGLRKVGNAITIEVDGARGYESSALKPWRDMAAEVGHLDMVTELESLAWLDWTAFRTLGWTLGLIGGRVTDGTQSALESYDSFGNMIFATSANYAMADSVFDKNISVLRYAVNGAGVRHQTSPTKDGWPEDDVSGYDAPKIKSMLAGIEVASMLRKGGACAELATWLTNLQSLIEEHAKQLAGAWRGEPAELALDAFRKVHATTRALAHSVGTTGETIIWLANVIHRYQVNFESVVKLGDWEFDDDLPDWLLPSGGGAHDRARDYLRDLNQYMKAAYDMLPAEIETLLPTARSDDAKSAYKGDGLKDGSDYWDSMITYQQPLGSGEPVY</sequence>
<protein>
    <submittedName>
        <fullName evidence="2">Uncharacterized protein</fullName>
    </submittedName>
</protein>
<evidence type="ECO:0000313" key="2">
    <source>
        <dbReference type="EMBL" id="SFK97180.1"/>
    </source>
</evidence>
<reference evidence="3" key="1">
    <citation type="submission" date="2016-10" db="EMBL/GenBank/DDBJ databases">
        <authorList>
            <person name="Varghese N."/>
            <person name="Submissions S."/>
        </authorList>
    </citation>
    <scope>NUCLEOTIDE SEQUENCE [LARGE SCALE GENOMIC DNA]</scope>
    <source>
        <strain evidence="3">CGMCC 4.2126</strain>
    </source>
</reference>
<dbReference type="Proteomes" id="UP000199111">
    <property type="component" value="Unassembled WGS sequence"/>
</dbReference>
<evidence type="ECO:0000313" key="3">
    <source>
        <dbReference type="Proteomes" id="UP000199111"/>
    </source>
</evidence>
<feature type="region of interest" description="Disordered" evidence="1">
    <location>
        <begin position="1"/>
        <end position="26"/>
    </location>
</feature>
<keyword evidence="3" id="KW-1185">Reference proteome</keyword>
<name>A0A1I4DWW8_9ACTN</name>
<dbReference type="AlphaFoldDB" id="A0A1I4DWW8"/>
<proteinExistence type="predicted"/>
<dbReference type="GeneID" id="96303103"/>
<dbReference type="EMBL" id="FOQY01000044">
    <property type="protein sequence ID" value="SFK97180.1"/>
    <property type="molecule type" value="Genomic_DNA"/>
</dbReference>
<evidence type="ECO:0000256" key="1">
    <source>
        <dbReference type="SAM" id="MobiDB-lite"/>
    </source>
</evidence>
<gene>
    <name evidence="2" type="ORF">SAMN05216275_14414</name>
</gene>
<dbReference type="RefSeq" id="WP_143121257.1">
    <property type="nucleotide sequence ID" value="NZ_FOQY01000044.1"/>
</dbReference>